<dbReference type="Pfam" id="PF03567">
    <property type="entry name" value="Sulfotransfer_2"/>
    <property type="match status" value="1"/>
</dbReference>
<organism evidence="2 3">
    <name type="scientific">Strongyloides venezuelensis</name>
    <name type="common">Threadworm</name>
    <dbReference type="NCBI Taxonomy" id="75913"/>
    <lineage>
        <taxon>Eukaryota</taxon>
        <taxon>Metazoa</taxon>
        <taxon>Ecdysozoa</taxon>
        <taxon>Nematoda</taxon>
        <taxon>Chromadorea</taxon>
        <taxon>Rhabditida</taxon>
        <taxon>Tylenchina</taxon>
        <taxon>Panagrolaimomorpha</taxon>
        <taxon>Strongyloidoidea</taxon>
        <taxon>Strongyloididae</taxon>
        <taxon>Strongyloides</taxon>
    </lineage>
</organism>
<dbReference type="GO" id="GO:0047756">
    <property type="term" value="F:chondroitin 4-sulfotransferase activity"/>
    <property type="evidence" value="ECO:0007669"/>
    <property type="project" value="InterPro"/>
</dbReference>
<dbReference type="GO" id="GO:1902884">
    <property type="term" value="P:positive regulation of response to oxidative stress"/>
    <property type="evidence" value="ECO:0007669"/>
    <property type="project" value="InterPro"/>
</dbReference>
<keyword evidence="1" id="KW-0472">Membrane</keyword>
<evidence type="ECO:0000313" key="3">
    <source>
        <dbReference type="WBParaSite" id="SVE_1084300.1"/>
    </source>
</evidence>
<dbReference type="InterPro" id="IPR007669">
    <property type="entry name" value="Chst-1-like"/>
</dbReference>
<dbReference type="InterPro" id="IPR005331">
    <property type="entry name" value="Sulfotransferase"/>
</dbReference>
<name>A0A0K0FNZ2_STRVS</name>
<dbReference type="PANTHER" id="PTHR22900:SF5">
    <property type="entry name" value="PROTEIN CBG14245"/>
    <property type="match status" value="1"/>
</dbReference>
<dbReference type="GO" id="GO:0050650">
    <property type="term" value="P:chondroitin sulfate proteoglycan biosynthetic process"/>
    <property type="evidence" value="ECO:0007669"/>
    <property type="project" value="InterPro"/>
</dbReference>
<dbReference type="GO" id="GO:0016020">
    <property type="term" value="C:membrane"/>
    <property type="evidence" value="ECO:0007669"/>
    <property type="project" value="InterPro"/>
</dbReference>
<dbReference type="AlphaFoldDB" id="A0A0K0FNZ2"/>
<dbReference type="WBParaSite" id="SVE_1084300.1">
    <property type="protein sequence ID" value="SVE_1084300.1"/>
    <property type="gene ID" value="SVE_1084300"/>
</dbReference>
<sequence length="411" mass="49434">MQRQNLHLAVGNPRFRFLVTLLFKVFIFGRTVSDYFFGMVIRQTVHIKKNNNALSINGIVIIIFYIFETFLRIHHIKEIDVVDIISRNNLIYYENSTSFNIYDFCSQPQSSCLPPFIDISEEFVRKIITVPKYKLLNCVMPKCFSTTTTKVFSYLYDPEKYQTFEWNHNGISSTSHENDYSSVENFLQNTQTPQDELKNWRMSVFIRDPLDRFISAFINKCYIEREYISPGLMYPGKELCYGCQTNLTCFMLKQYKRSFMYGKRMTKFTGYEDQHTYPQNWFCNFKKFKKQYKIYKTYSDRKGIEDYNKNILEMLDKRNIDDDKIKYIVDNILMEFSRKKRELKYDIIMKYIYNGIISDIKNYHKLPVILKNEILSTPLLYKTFISTYYQDYLQFSFNFPKPNFTESHITF</sequence>
<accession>A0A0K0FNZ2</accession>
<keyword evidence="2" id="KW-1185">Reference proteome</keyword>
<protein>
    <submittedName>
        <fullName evidence="3">Carbohydrate sulfotransferase</fullName>
    </submittedName>
</protein>
<keyword evidence="1" id="KW-0812">Transmembrane</keyword>
<dbReference type="Proteomes" id="UP000035680">
    <property type="component" value="Unassembled WGS sequence"/>
</dbReference>
<feature type="transmembrane region" description="Helical" evidence="1">
    <location>
        <begin position="21"/>
        <end position="41"/>
    </location>
</feature>
<reference evidence="3" key="2">
    <citation type="submission" date="2015-08" db="UniProtKB">
        <authorList>
            <consortium name="WormBaseParasite"/>
        </authorList>
    </citation>
    <scope>IDENTIFICATION</scope>
</reference>
<reference evidence="2" key="1">
    <citation type="submission" date="2014-07" db="EMBL/GenBank/DDBJ databases">
        <authorList>
            <person name="Martin A.A"/>
            <person name="De Silva N."/>
        </authorList>
    </citation>
    <scope>NUCLEOTIDE SEQUENCE</scope>
</reference>
<evidence type="ECO:0000313" key="2">
    <source>
        <dbReference type="Proteomes" id="UP000035680"/>
    </source>
</evidence>
<keyword evidence="1" id="KW-1133">Transmembrane helix</keyword>
<evidence type="ECO:0000256" key="1">
    <source>
        <dbReference type="SAM" id="Phobius"/>
    </source>
</evidence>
<dbReference type="PANTHER" id="PTHR22900">
    <property type="entry name" value="PROTEIN CBG14245-RELATED"/>
    <property type="match status" value="1"/>
</dbReference>
<feature type="transmembrane region" description="Helical" evidence="1">
    <location>
        <begin position="53"/>
        <end position="71"/>
    </location>
</feature>
<proteinExistence type="predicted"/>